<evidence type="ECO:0000313" key="2">
    <source>
        <dbReference type="EMBL" id="KAK2069904.1"/>
    </source>
</evidence>
<dbReference type="EMBL" id="JAQQPM010000003">
    <property type="protein sequence ID" value="KAK2069904.1"/>
    <property type="molecule type" value="Genomic_DNA"/>
</dbReference>
<evidence type="ECO:0000313" key="3">
    <source>
        <dbReference type="Proteomes" id="UP001217918"/>
    </source>
</evidence>
<accession>A0AAD9I2A6</accession>
<proteinExistence type="predicted"/>
<sequence length="77" mass="8910">MTWESRFFSSNPNQEADDEPSNIRQLRVFIRQFSYLPVNPVICQLEVGSVENQRSAGVSRRLDPAKKGDKFFIDLHP</sequence>
<gene>
    <name evidence="2" type="ORF">P8C59_004447</name>
</gene>
<reference evidence="2" key="1">
    <citation type="journal article" date="2023" name="Mol. Plant Microbe Interact.">
        <title>Elucidating the Obligate Nature and Biological Capacity of an Invasive Fungal Corn Pathogen.</title>
        <authorList>
            <person name="MacCready J.S."/>
            <person name="Roggenkamp E.M."/>
            <person name="Gdanetz K."/>
            <person name="Chilvers M.I."/>
        </authorList>
    </citation>
    <scope>NUCLEOTIDE SEQUENCE</scope>
    <source>
        <strain evidence="2">PM02</strain>
    </source>
</reference>
<dbReference type="AlphaFoldDB" id="A0AAD9I2A6"/>
<evidence type="ECO:0000256" key="1">
    <source>
        <dbReference type="SAM" id="MobiDB-lite"/>
    </source>
</evidence>
<feature type="region of interest" description="Disordered" evidence="1">
    <location>
        <begin position="1"/>
        <end position="20"/>
    </location>
</feature>
<name>A0AAD9I2A6_9PEZI</name>
<keyword evidence="3" id="KW-1185">Reference proteome</keyword>
<comment type="caution">
    <text evidence="2">The sequence shown here is derived from an EMBL/GenBank/DDBJ whole genome shotgun (WGS) entry which is preliminary data.</text>
</comment>
<protein>
    <submittedName>
        <fullName evidence="2">Uncharacterized protein</fullName>
    </submittedName>
</protein>
<organism evidence="2 3">
    <name type="scientific">Phyllachora maydis</name>
    <dbReference type="NCBI Taxonomy" id="1825666"/>
    <lineage>
        <taxon>Eukaryota</taxon>
        <taxon>Fungi</taxon>
        <taxon>Dikarya</taxon>
        <taxon>Ascomycota</taxon>
        <taxon>Pezizomycotina</taxon>
        <taxon>Sordariomycetes</taxon>
        <taxon>Sordariomycetidae</taxon>
        <taxon>Phyllachorales</taxon>
        <taxon>Phyllachoraceae</taxon>
        <taxon>Phyllachora</taxon>
    </lineage>
</organism>
<dbReference type="Proteomes" id="UP001217918">
    <property type="component" value="Unassembled WGS sequence"/>
</dbReference>